<evidence type="ECO:0000256" key="2">
    <source>
        <dbReference type="PIRSR" id="PIRSR600246-1"/>
    </source>
</evidence>
<dbReference type="EMBL" id="OA882684">
    <property type="protein sequence ID" value="CAD7276535.1"/>
    <property type="molecule type" value="Genomic_DNA"/>
</dbReference>
<feature type="active site" description="Nucleophile" evidence="2">
    <location>
        <position position="123"/>
    </location>
</feature>
<accession>A0A7R9BME8</accession>
<evidence type="ECO:0000313" key="3">
    <source>
        <dbReference type="EMBL" id="CAD7276535.1"/>
    </source>
</evidence>
<dbReference type="AlphaFoldDB" id="A0A7R9BME8"/>
<protein>
    <submittedName>
        <fullName evidence="3">Uncharacterized protein</fullName>
    </submittedName>
</protein>
<dbReference type="Proteomes" id="UP000678499">
    <property type="component" value="Unassembled WGS sequence"/>
</dbReference>
<evidence type="ECO:0000313" key="4">
    <source>
        <dbReference type="Proteomes" id="UP000678499"/>
    </source>
</evidence>
<dbReference type="PANTHER" id="PTHR10188:SF6">
    <property type="entry name" value="N(4)-(BETA-N-ACETYLGLUCOSAMINYL)-L-ASPARAGINASE"/>
    <property type="match status" value="1"/>
</dbReference>
<name>A0A7R9BME8_9CRUS</name>
<dbReference type="GO" id="GO:0005737">
    <property type="term" value="C:cytoplasm"/>
    <property type="evidence" value="ECO:0007669"/>
    <property type="project" value="TreeGrafter"/>
</dbReference>
<dbReference type="EMBL" id="CAJPEX010000647">
    <property type="protein sequence ID" value="CAG0916687.1"/>
    <property type="molecule type" value="Genomic_DNA"/>
</dbReference>
<evidence type="ECO:0000256" key="1">
    <source>
        <dbReference type="ARBA" id="ARBA00010872"/>
    </source>
</evidence>
<dbReference type="InterPro" id="IPR029055">
    <property type="entry name" value="Ntn_hydrolases_N"/>
</dbReference>
<proteinExistence type="inferred from homology"/>
<organism evidence="3">
    <name type="scientific">Notodromas monacha</name>
    <dbReference type="NCBI Taxonomy" id="399045"/>
    <lineage>
        <taxon>Eukaryota</taxon>
        <taxon>Metazoa</taxon>
        <taxon>Ecdysozoa</taxon>
        <taxon>Arthropoda</taxon>
        <taxon>Crustacea</taxon>
        <taxon>Oligostraca</taxon>
        <taxon>Ostracoda</taxon>
        <taxon>Podocopa</taxon>
        <taxon>Podocopida</taxon>
        <taxon>Cypridocopina</taxon>
        <taxon>Cypridoidea</taxon>
        <taxon>Cyprididae</taxon>
        <taxon>Notodromas</taxon>
    </lineage>
</organism>
<dbReference type="InterPro" id="IPR000246">
    <property type="entry name" value="Peptidase_T2"/>
</dbReference>
<dbReference type="GO" id="GO:0016787">
    <property type="term" value="F:hydrolase activity"/>
    <property type="evidence" value="ECO:0007669"/>
    <property type="project" value="InterPro"/>
</dbReference>
<dbReference type="OrthoDB" id="2262349at2759"/>
<dbReference type="PANTHER" id="PTHR10188">
    <property type="entry name" value="L-ASPARAGINASE"/>
    <property type="match status" value="1"/>
</dbReference>
<dbReference type="Gene3D" id="3.60.20.30">
    <property type="entry name" value="(Glycosyl)asparaginase"/>
    <property type="match status" value="1"/>
</dbReference>
<comment type="similarity">
    <text evidence="1">Belongs to the Ntn-hydrolase family.</text>
</comment>
<keyword evidence="4" id="KW-1185">Reference proteome</keyword>
<dbReference type="GO" id="GO:0033345">
    <property type="term" value="P:L-asparagine catabolic process via L-aspartate"/>
    <property type="evidence" value="ECO:0007669"/>
    <property type="project" value="TreeGrafter"/>
</dbReference>
<dbReference type="Pfam" id="PF01112">
    <property type="entry name" value="Asparaginase_2"/>
    <property type="match status" value="2"/>
</dbReference>
<sequence>MFGKYDMHVYIQSVSDVLVSTTLILLYSSIGGSLTSVGHVELDAGIMEGKTLEAGAVGCVKTVKNPVSLARQVMEKTDHVFLVAEGAEQFAKSISFAEVENSSLISQKSLDALERTRARYKTTIQANYSGGFFADDTIGGVCTTGNGEAIAKMVLAHRISSKMDAGFSPKEACDAALEEMRLRIDGDGYGGAIAVNKNGDVAYSFNTYRMSWAIRRRDEIRFGINRGEEIIERIGD</sequence>
<reference evidence="3" key="1">
    <citation type="submission" date="2020-11" db="EMBL/GenBank/DDBJ databases">
        <authorList>
            <person name="Tran Van P."/>
        </authorList>
    </citation>
    <scope>NUCLEOTIDE SEQUENCE</scope>
</reference>
<gene>
    <name evidence="3" type="ORF">NMOB1V02_LOCUS4293</name>
</gene>
<dbReference type="SUPFAM" id="SSF56235">
    <property type="entry name" value="N-terminal nucleophile aminohydrolases (Ntn hydrolases)"/>
    <property type="match status" value="1"/>
</dbReference>